<reference evidence="1" key="1">
    <citation type="submission" date="2015-07" db="EMBL/GenBank/DDBJ databases">
        <title>MeaNS - Measles Nucleotide Surveillance Program.</title>
        <authorList>
            <person name="Tran T."/>
            <person name="Druce J."/>
        </authorList>
    </citation>
    <scope>NUCLEOTIDE SEQUENCE</scope>
    <source>
        <strain evidence="1">UCB-OBI-ISO-001</strain>
        <tissue evidence="1">Gonad</tissue>
    </source>
</reference>
<proteinExistence type="predicted"/>
<evidence type="ECO:0000313" key="1">
    <source>
        <dbReference type="EMBL" id="KOF98520.1"/>
    </source>
</evidence>
<dbReference type="AlphaFoldDB" id="A0A0L8IBX1"/>
<protein>
    <submittedName>
        <fullName evidence="1">Uncharacterized protein</fullName>
    </submittedName>
</protein>
<organism evidence="1">
    <name type="scientific">Octopus bimaculoides</name>
    <name type="common">California two-spotted octopus</name>
    <dbReference type="NCBI Taxonomy" id="37653"/>
    <lineage>
        <taxon>Eukaryota</taxon>
        <taxon>Metazoa</taxon>
        <taxon>Spiralia</taxon>
        <taxon>Lophotrochozoa</taxon>
        <taxon>Mollusca</taxon>
        <taxon>Cephalopoda</taxon>
        <taxon>Coleoidea</taxon>
        <taxon>Octopodiformes</taxon>
        <taxon>Octopoda</taxon>
        <taxon>Incirrata</taxon>
        <taxon>Octopodidae</taxon>
        <taxon>Octopus</taxon>
    </lineage>
</organism>
<dbReference type="EMBL" id="KQ416136">
    <property type="protein sequence ID" value="KOF98520.1"/>
    <property type="molecule type" value="Genomic_DNA"/>
</dbReference>
<gene>
    <name evidence="1" type="ORF">OCBIM_22025054mg</name>
</gene>
<name>A0A0L8IBX1_OCTBM</name>
<sequence>MIVHRLVPTTAQHGIFCPMRFCPGLKQPSLDNLVLMNSFANTILMRGHPITIDD</sequence>
<accession>A0A0L8IBX1</accession>